<comment type="similarity">
    <text evidence="2">Belongs to the NOB1 family.</text>
</comment>
<evidence type="ECO:0000313" key="12">
    <source>
        <dbReference type="Proteomes" id="UP001214638"/>
    </source>
</evidence>
<gene>
    <name evidence="11" type="ORF">BdWA1_000306</name>
</gene>
<feature type="binding site" evidence="8">
    <location>
        <position position="207"/>
    </location>
    <ligand>
        <name>Zn(2+)</name>
        <dbReference type="ChEBI" id="CHEBI:29105"/>
    </ligand>
</feature>
<feature type="domain" description="Ribonuclease PIN" evidence="10">
    <location>
        <begin position="20"/>
        <end position="109"/>
    </location>
</feature>
<evidence type="ECO:0000256" key="2">
    <source>
        <dbReference type="ARBA" id="ARBA00005858"/>
    </source>
</evidence>
<protein>
    <submittedName>
        <fullName evidence="11">Bifunctional RNA-binding protein NOB1/NOB1 zinc finger-like superfamily/Ribonuclease</fullName>
    </submittedName>
</protein>
<keyword evidence="5" id="KW-0378">Hydrolase</keyword>
<dbReference type="PANTHER" id="PTHR12814:SF2">
    <property type="entry name" value="RNA-BINDING PROTEIN NOB1"/>
    <property type="match status" value="1"/>
</dbReference>
<dbReference type="SUPFAM" id="SSF144206">
    <property type="entry name" value="NOB1 zinc finger-like"/>
    <property type="match status" value="1"/>
</dbReference>
<dbReference type="InterPro" id="IPR039907">
    <property type="entry name" value="NOB1"/>
</dbReference>
<evidence type="ECO:0000256" key="8">
    <source>
        <dbReference type="PIRSR" id="PIRSR037125-1"/>
    </source>
</evidence>
<dbReference type="PANTHER" id="PTHR12814">
    <property type="entry name" value="RNA-BINDING PROTEIN NOB1"/>
    <property type="match status" value="1"/>
</dbReference>
<dbReference type="GO" id="GO:0004521">
    <property type="term" value="F:RNA endonuclease activity"/>
    <property type="evidence" value="ECO:0007669"/>
    <property type="project" value="InterPro"/>
</dbReference>
<feature type="binding site" evidence="8">
    <location>
        <position position="204"/>
    </location>
    <ligand>
        <name>Zn(2+)</name>
        <dbReference type="ChEBI" id="CHEBI:29105"/>
    </ligand>
</feature>
<dbReference type="InterPro" id="IPR033411">
    <property type="entry name" value="Ribonuclease_PIN"/>
</dbReference>
<dbReference type="GO" id="GO:0030490">
    <property type="term" value="P:maturation of SSU-rRNA"/>
    <property type="evidence" value="ECO:0007669"/>
    <property type="project" value="TreeGrafter"/>
</dbReference>
<evidence type="ECO:0000256" key="5">
    <source>
        <dbReference type="ARBA" id="ARBA00022801"/>
    </source>
</evidence>
<evidence type="ECO:0000259" key="10">
    <source>
        <dbReference type="Pfam" id="PF17146"/>
    </source>
</evidence>
<keyword evidence="7" id="KW-0539">Nucleus</keyword>
<keyword evidence="6 8" id="KW-0862">Zinc</keyword>
<dbReference type="KEGG" id="bdw:94334604"/>
<dbReference type="InterPro" id="IPR036283">
    <property type="entry name" value="NOB1_Zf-like_sf"/>
</dbReference>
<keyword evidence="3" id="KW-0540">Nuclease</keyword>
<dbReference type="GeneID" id="94334604"/>
<keyword evidence="12" id="KW-1185">Reference proteome</keyword>
<keyword evidence="4 8" id="KW-0479">Metal-binding</keyword>
<dbReference type="GO" id="GO:0016787">
    <property type="term" value="F:hydrolase activity"/>
    <property type="evidence" value="ECO:0007669"/>
    <property type="project" value="UniProtKB-KW"/>
</dbReference>
<feature type="binding site" evidence="8">
    <location>
        <position position="222"/>
    </location>
    <ligand>
        <name>Zn(2+)</name>
        <dbReference type="ChEBI" id="CHEBI:29105"/>
    </ligand>
</feature>
<dbReference type="Proteomes" id="UP001214638">
    <property type="component" value="Unassembled WGS sequence"/>
</dbReference>
<name>A0AAD9UPX8_9APIC</name>
<dbReference type="Gene3D" id="6.20.210.10">
    <property type="entry name" value="Nin one binding (NOB1), Zn-ribbon-like"/>
    <property type="match status" value="1"/>
</dbReference>
<comment type="subcellular location">
    <subcellularLocation>
        <location evidence="1">Nucleus</location>
    </subcellularLocation>
</comment>
<dbReference type="AlphaFoldDB" id="A0AAD9UPX8"/>
<evidence type="ECO:0000259" key="9">
    <source>
        <dbReference type="Pfam" id="PF08772"/>
    </source>
</evidence>
<feature type="binding site" evidence="8">
    <location>
        <position position="219"/>
    </location>
    <ligand>
        <name>Zn(2+)</name>
        <dbReference type="ChEBI" id="CHEBI:29105"/>
    </ligand>
</feature>
<dbReference type="Pfam" id="PF17146">
    <property type="entry name" value="PIN_6"/>
    <property type="match status" value="1"/>
</dbReference>
<proteinExistence type="inferred from homology"/>
<dbReference type="PIRSF" id="PIRSF037125">
    <property type="entry name" value="D-site_20S_pre-rRNA_nuclease"/>
    <property type="match status" value="1"/>
</dbReference>
<dbReference type="Pfam" id="PF08772">
    <property type="entry name" value="Zn_ribbon_NOB1"/>
    <property type="match status" value="1"/>
</dbReference>
<dbReference type="Gene3D" id="3.40.50.1010">
    <property type="entry name" value="5'-nuclease"/>
    <property type="match status" value="1"/>
</dbReference>
<feature type="domain" description="Nin one binding (NOB1) Zn-ribbon-like" evidence="9">
    <location>
        <begin position="194"/>
        <end position="264"/>
    </location>
</feature>
<evidence type="ECO:0000256" key="3">
    <source>
        <dbReference type="ARBA" id="ARBA00022722"/>
    </source>
</evidence>
<evidence type="ECO:0000313" key="11">
    <source>
        <dbReference type="EMBL" id="KAK2197307.1"/>
    </source>
</evidence>
<dbReference type="GO" id="GO:0030688">
    <property type="term" value="C:preribosome, small subunit precursor"/>
    <property type="evidence" value="ECO:0007669"/>
    <property type="project" value="TreeGrafter"/>
</dbReference>
<accession>A0AAD9UPX8</accession>
<reference evidence="11" key="1">
    <citation type="journal article" date="2023" name="Nat. Microbiol.">
        <title>Babesia duncani multi-omics identifies virulence factors and drug targets.</title>
        <authorList>
            <person name="Singh P."/>
            <person name="Lonardi S."/>
            <person name="Liang Q."/>
            <person name="Vydyam P."/>
            <person name="Khabirova E."/>
            <person name="Fang T."/>
            <person name="Gihaz S."/>
            <person name="Thekkiniath J."/>
            <person name="Munshi M."/>
            <person name="Abel S."/>
            <person name="Ciampossin L."/>
            <person name="Batugedara G."/>
            <person name="Gupta M."/>
            <person name="Lu X.M."/>
            <person name="Lenz T."/>
            <person name="Chakravarty S."/>
            <person name="Cornillot E."/>
            <person name="Hu Y."/>
            <person name="Ma W."/>
            <person name="Gonzalez L.M."/>
            <person name="Sanchez S."/>
            <person name="Estrada K."/>
            <person name="Sanchez-Flores A."/>
            <person name="Montero E."/>
            <person name="Harb O.S."/>
            <person name="Le Roch K.G."/>
            <person name="Mamoun C.B."/>
        </authorList>
    </citation>
    <scope>NUCLEOTIDE SEQUENCE</scope>
    <source>
        <strain evidence="11">WA1</strain>
    </source>
</reference>
<sequence>MESQCPNTPVEGSNEVIRKVVVDTGAFNRSNYLDKNGDEIYTTSAIMREIQKYRDKNPMAASIKTLVNATIREPTDEDVKFVKAFATKTGDISTLSANDIGCIALTLRLQIETGDVTNLKSDLIPLDVQRIEKGSSNNSDFFNRWIGPDNLYSYYLKAKTTSKAAVACMTTDFAMQNVLIQMGLNTITLDGFEIKTIKTWGQICRACSAVYSNTVRQFCSKCGNATLDRASVETDTDTNKVIVRDHRRWINNRGTIYTQPKPTTNRNSQPFIVAEDQMLMPGYRDYIRNLNRKNRMQKLLYEENDTDVRNNKGSICANNIPIGLGRGNPNSNRWMRMHRGMLNVSK</sequence>
<evidence type="ECO:0000256" key="6">
    <source>
        <dbReference type="ARBA" id="ARBA00022833"/>
    </source>
</evidence>
<comment type="caution">
    <text evidence="11">The sequence shown here is derived from an EMBL/GenBank/DDBJ whole genome shotgun (WGS) entry which is preliminary data.</text>
</comment>
<evidence type="ECO:0000256" key="4">
    <source>
        <dbReference type="ARBA" id="ARBA00022723"/>
    </source>
</evidence>
<dbReference type="RefSeq" id="XP_067804149.1">
    <property type="nucleotide sequence ID" value="XM_067945358.1"/>
</dbReference>
<dbReference type="EMBL" id="JALLKP010000001">
    <property type="protein sequence ID" value="KAK2197307.1"/>
    <property type="molecule type" value="Genomic_DNA"/>
</dbReference>
<dbReference type="GO" id="GO:0005634">
    <property type="term" value="C:nucleus"/>
    <property type="evidence" value="ECO:0007669"/>
    <property type="project" value="UniProtKB-SubCell"/>
</dbReference>
<dbReference type="InterPro" id="IPR014881">
    <property type="entry name" value="NOB1_Zn-bd"/>
</dbReference>
<evidence type="ECO:0000256" key="7">
    <source>
        <dbReference type="ARBA" id="ARBA00023242"/>
    </source>
</evidence>
<dbReference type="InterPro" id="IPR017117">
    <property type="entry name" value="Nob1_euk"/>
</dbReference>
<dbReference type="GO" id="GO:0046872">
    <property type="term" value="F:metal ion binding"/>
    <property type="evidence" value="ECO:0007669"/>
    <property type="project" value="UniProtKB-KW"/>
</dbReference>
<organism evidence="11 12">
    <name type="scientific">Babesia duncani</name>
    <dbReference type="NCBI Taxonomy" id="323732"/>
    <lineage>
        <taxon>Eukaryota</taxon>
        <taxon>Sar</taxon>
        <taxon>Alveolata</taxon>
        <taxon>Apicomplexa</taxon>
        <taxon>Aconoidasida</taxon>
        <taxon>Piroplasmida</taxon>
        <taxon>Babesiidae</taxon>
        <taxon>Babesia</taxon>
    </lineage>
</organism>
<evidence type="ECO:0000256" key="1">
    <source>
        <dbReference type="ARBA" id="ARBA00004123"/>
    </source>
</evidence>
<dbReference type="CDD" id="cd09876">
    <property type="entry name" value="PIN_Nob1-like"/>
    <property type="match status" value="1"/>
</dbReference>